<evidence type="ECO:0000256" key="11">
    <source>
        <dbReference type="RuleBase" id="RU003357"/>
    </source>
</evidence>
<evidence type="ECO:0000256" key="5">
    <source>
        <dbReference type="ARBA" id="ARBA00022729"/>
    </source>
</evidence>
<feature type="domain" description="TonB-dependent receptor-like beta-barrel" evidence="13">
    <location>
        <begin position="203"/>
        <end position="575"/>
    </location>
</feature>
<keyword evidence="8 10" id="KW-0472">Membrane</keyword>
<keyword evidence="16" id="KW-1185">Reference proteome</keyword>
<dbReference type="AlphaFoldDB" id="A0A1R3WX51"/>
<dbReference type="InterPro" id="IPR000531">
    <property type="entry name" value="Beta-barrel_TonB"/>
</dbReference>
<dbReference type="Pfam" id="PF07715">
    <property type="entry name" value="Plug"/>
    <property type="match status" value="1"/>
</dbReference>
<dbReference type="InterPro" id="IPR036942">
    <property type="entry name" value="Beta-barrel_TonB_sf"/>
</dbReference>
<keyword evidence="9 10" id="KW-0998">Cell outer membrane</keyword>
<gene>
    <name evidence="15" type="ORF">SAMN05421849_1752</name>
</gene>
<organism evidence="15 16">
    <name type="scientific">Pontibaca methylaminivorans</name>
    <dbReference type="NCBI Taxonomy" id="515897"/>
    <lineage>
        <taxon>Bacteria</taxon>
        <taxon>Pseudomonadati</taxon>
        <taxon>Pseudomonadota</taxon>
        <taxon>Alphaproteobacteria</taxon>
        <taxon>Rhodobacterales</taxon>
        <taxon>Roseobacteraceae</taxon>
        <taxon>Pontibaca</taxon>
    </lineage>
</organism>
<evidence type="ECO:0000259" key="13">
    <source>
        <dbReference type="Pfam" id="PF00593"/>
    </source>
</evidence>
<evidence type="ECO:0000256" key="2">
    <source>
        <dbReference type="ARBA" id="ARBA00022448"/>
    </source>
</evidence>
<evidence type="ECO:0000256" key="1">
    <source>
        <dbReference type="ARBA" id="ARBA00004571"/>
    </source>
</evidence>
<dbReference type="RefSeq" id="WP_076649496.1">
    <property type="nucleotide sequence ID" value="NZ_FTPS01000001.1"/>
</dbReference>
<feature type="signal peptide" evidence="12">
    <location>
        <begin position="1"/>
        <end position="20"/>
    </location>
</feature>
<dbReference type="InterPro" id="IPR012910">
    <property type="entry name" value="Plug_dom"/>
</dbReference>
<dbReference type="PANTHER" id="PTHR30069">
    <property type="entry name" value="TONB-DEPENDENT OUTER MEMBRANE RECEPTOR"/>
    <property type="match status" value="1"/>
</dbReference>
<accession>A0A1R3WX51</accession>
<dbReference type="InterPro" id="IPR039426">
    <property type="entry name" value="TonB-dep_rcpt-like"/>
</dbReference>
<dbReference type="STRING" id="515897.SAMN05421849_1752"/>
<dbReference type="PROSITE" id="PS52016">
    <property type="entry name" value="TONB_DEPENDENT_REC_3"/>
    <property type="match status" value="1"/>
</dbReference>
<evidence type="ECO:0000313" key="16">
    <source>
        <dbReference type="Proteomes" id="UP000192455"/>
    </source>
</evidence>
<dbReference type="SUPFAM" id="SSF56935">
    <property type="entry name" value="Porins"/>
    <property type="match status" value="1"/>
</dbReference>
<dbReference type="Gene3D" id="2.170.130.10">
    <property type="entry name" value="TonB-dependent receptor, plug domain"/>
    <property type="match status" value="1"/>
</dbReference>
<evidence type="ECO:0000313" key="15">
    <source>
        <dbReference type="EMBL" id="SIT82661.1"/>
    </source>
</evidence>
<dbReference type="EMBL" id="FTPS01000001">
    <property type="protein sequence ID" value="SIT82661.1"/>
    <property type="molecule type" value="Genomic_DNA"/>
</dbReference>
<dbReference type="GO" id="GO:0015889">
    <property type="term" value="P:cobalamin transport"/>
    <property type="evidence" value="ECO:0007669"/>
    <property type="project" value="TreeGrafter"/>
</dbReference>
<dbReference type="OrthoDB" id="9796221at2"/>
<name>A0A1R3WX51_9RHOB</name>
<evidence type="ECO:0000256" key="7">
    <source>
        <dbReference type="ARBA" id="ARBA00023077"/>
    </source>
</evidence>
<dbReference type="GO" id="GO:0009279">
    <property type="term" value="C:cell outer membrane"/>
    <property type="evidence" value="ECO:0007669"/>
    <property type="project" value="UniProtKB-SubCell"/>
</dbReference>
<keyword evidence="3 10" id="KW-1134">Transmembrane beta strand</keyword>
<comment type="subcellular location">
    <subcellularLocation>
        <location evidence="1 10">Cell outer membrane</location>
        <topology evidence="1 10">Multi-pass membrane protein</topology>
    </subcellularLocation>
</comment>
<dbReference type="InterPro" id="IPR037066">
    <property type="entry name" value="Plug_dom_sf"/>
</dbReference>
<feature type="chain" id="PRO_5012932784" evidence="12">
    <location>
        <begin position="21"/>
        <end position="601"/>
    </location>
</feature>
<evidence type="ECO:0000256" key="9">
    <source>
        <dbReference type="ARBA" id="ARBA00023237"/>
    </source>
</evidence>
<proteinExistence type="inferred from homology"/>
<evidence type="ECO:0000256" key="8">
    <source>
        <dbReference type="ARBA" id="ARBA00023136"/>
    </source>
</evidence>
<comment type="similarity">
    <text evidence="10 11">Belongs to the TonB-dependent receptor family.</text>
</comment>
<dbReference type="Pfam" id="PF00593">
    <property type="entry name" value="TonB_dep_Rec_b-barrel"/>
    <property type="match status" value="1"/>
</dbReference>
<dbReference type="Gene3D" id="2.40.170.20">
    <property type="entry name" value="TonB-dependent receptor, beta-barrel domain"/>
    <property type="match status" value="1"/>
</dbReference>
<reference evidence="15 16" key="1">
    <citation type="submission" date="2017-01" db="EMBL/GenBank/DDBJ databases">
        <authorList>
            <person name="Mah S.A."/>
            <person name="Swanson W.J."/>
            <person name="Moy G.W."/>
            <person name="Vacquier V.D."/>
        </authorList>
    </citation>
    <scope>NUCLEOTIDE SEQUENCE [LARGE SCALE GENOMIC DNA]</scope>
    <source>
        <strain evidence="15 16">DSM 21219</strain>
    </source>
</reference>
<sequence length="601" mass="65464">MKRLLATASALVLGTGAATAQQYLELGTIVVSANQTETEADRVGATVDVLDEYDLGRSTGPELVDTLTRLPGITASANGGVGTATTLRIRGLGSGYVSTRINGIDVTDPTEIKQSYNWGGLTAAGLSRVEVLKGSQSALYGSSAIAGVVNIFTWRPTSEGISYRFSGEAGSYGTASVSGSVGYLSDRAELALTMTRLHTDGFSAADENDGNTERDGFDGKTIYFSGSYALTDQVRVGFDMIYEEHEADIDGYSMFPPYGLIDTPDKNFTDRKGGRIFATFDGDNVSHELEASYFKTTRYDPNGYTQRFEGMRKGARYTGTVRPSFGTLVFGAEYAEEKARLDSDKSRSDTASVFGEAQFGLSDNLDLTTSLRVDRHSEFGTEPTGRIALAWRPDQAWTIRSAIATGFRAPSLYELFDPTYGNDTLKPEKSRSFELGAEREFSNGGLIAATLFYTRINDLIDWDSGRYIQVPGTTTTRGIEFSSEFPLGERVTFLGNYTYTRARTAAGDQLSRVPEHDLLLGLRASLTNRLDGQVFVNHVADRVDTGPMPDYTVVNAGLSFDLTPASQIYLRVDNLTDRQYQTARGYGTSDRAFYAGIRADF</sequence>
<evidence type="ECO:0000256" key="10">
    <source>
        <dbReference type="PROSITE-ProRule" id="PRU01360"/>
    </source>
</evidence>
<dbReference type="GO" id="GO:0006811">
    <property type="term" value="P:monoatomic ion transport"/>
    <property type="evidence" value="ECO:0007669"/>
    <property type="project" value="UniProtKB-KW"/>
</dbReference>
<keyword evidence="7 11" id="KW-0798">TonB box</keyword>
<keyword evidence="4 10" id="KW-0812">Transmembrane</keyword>
<evidence type="ECO:0000259" key="14">
    <source>
        <dbReference type="Pfam" id="PF07715"/>
    </source>
</evidence>
<evidence type="ECO:0000256" key="6">
    <source>
        <dbReference type="ARBA" id="ARBA00023065"/>
    </source>
</evidence>
<evidence type="ECO:0000256" key="4">
    <source>
        <dbReference type="ARBA" id="ARBA00022692"/>
    </source>
</evidence>
<feature type="domain" description="TonB-dependent receptor plug" evidence="14">
    <location>
        <begin position="42"/>
        <end position="148"/>
    </location>
</feature>
<protein>
    <submittedName>
        <fullName evidence="15">Vitamin B12 transporter</fullName>
    </submittedName>
</protein>
<keyword evidence="6" id="KW-0406">Ion transport</keyword>
<keyword evidence="2 10" id="KW-0813">Transport</keyword>
<dbReference type="CDD" id="cd01347">
    <property type="entry name" value="ligand_gated_channel"/>
    <property type="match status" value="1"/>
</dbReference>
<dbReference type="Proteomes" id="UP000192455">
    <property type="component" value="Unassembled WGS sequence"/>
</dbReference>
<dbReference type="PANTHER" id="PTHR30069:SF53">
    <property type="entry name" value="COLICIN I RECEPTOR-RELATED"/>
    <property type="match status" value="1"/>
</dbReference>
<evidence type="ECO:0000256" key="12">
    <source>
        <dbReference type="SAM" id="SignalP"/>
    </source>
</evidence>
<keyword evidence="5 12" id="KW-0732">Signal</keyword>
<evidence type="ECO:0000256" key="3">
    <source>
        <dbReference type="ARBA" id="ARBA00022452"/>
    </source>
</evidence>